<feature type="transmembrane region" description="Helical" evidence="16">
    <location>
        <begin position="152"/>
        <end position="175"/>
    </location>
</feature>
<dbReference type="GO" id="GO:0015990">
    <property type="term" value="P:electron transport coupled proton transport"/>
    <property type="evidence" value="ECO:0007669"/>
    <property type="project" value="TreeGrafter"/>
</dbReference>
<dbReference type="RefSeq" id="WP_219500347.1">
    <property type="nucleotide sequence ID" value="NZ_JAHXDN010000002.1"/>
</dbReference>
<feature type="transmembrane region" description="Helical" evidence="16">
    <location>
        <begin position="367"/>
        <end position="390"/>
    </location>
</feature>
<evidence type="ECO:0000259" key="17">
    <source>
        <dbReference type="PROSITE" id="PS50855"/>
    </source>
</evidence>
<evidence type="ECO:0000256" key="10">
    <source>
        <dbReference type="ARBA" id="ARBA00022967"/>
    </source>
</evidence>
<dbReference type="InterPro" id="IPR000883">
    <property type="entry name" value="Cyt_C_Oxase_1"/>
</dbReference>
<keyword evidence="8" id="KW-0679">Respiratory chain</keyword>
<feature type="transmembrane region" description="Helical" evidence="16">
    <location>
        <begin position="7"/>
        <end position="29"/>
    </location>
</feature>
<feature type="transmembrane region" description="Helical" evidence="16">
    <location>
        <begin position="187"/>
        <end position="209"/>
    </location>
</feature>
<keyword evidence="11" id="KW-0249">Electron transport</keyword>
<dbReference type="Pfam" id="PF00115">
    <property type="entry name" value="COX1"/>
    <property type="match status" value="1"/>
</dbReference>
<comment type="cofactor">
    <cofactor evidence="15">
        <name>Cu(2+)</name>
        <dbReference type="ChEBI" id="CHEBI:29036"/>
    </cofactor>
    <text evidence="15">Binds 1 copper ion per subunit, denoted as copper B.</text>
</comment>
<keyword evidence="6" id="KW-1003">Cell membrane</keyword>
<name>A0A9X1FU52_9RHOB</name>
<comment type="caution">
    <text evidence="18">The sequence shown here is derived from an EMBL/GenBank/DDBJ whole genome shotgun (WGS) entry which is preliminary data.</text>
</comment>
<evidence type="ECO:0000256" key="14">
    <source>
        <dbReference type="ARBA" id="ARBA00047816"/>
    </source>
</evidence>
<feature type="binding site" description="axial binding residue" evidence="15">
    <location>
        <position position="406"/>
    </location>
    <ligand>
        <name>heme b</name>
        <dbReference type="ChEBI" id="CHEBI:60344"/>
        <label>2; high-spin</label>
    </ligand>
    <ligandPart>
        <name>Fe</name>
        <dbReference type="ChEBI" id="CHEBI:18248"/>
    </ligandPart>
</feature>
<evidence type="ECO:0000256" key="12">
    <source>
        <dbReference type="ARBA" id="ARBA00023004"/>
    </source>
</evidence>
<keyword evidence="9 15" id="KW-0479">Metal-binding</keyword>
<feature type="binding site" evidence="15">
    <location>
        <position position="319"/>
    </location>
    <ligand>
        <name>Cu cation</name>
        <dbReference type="ChEBI" id="CHEBI:23378"/>
        <label>B</label>
    </ligand>
</feature>
<evidence type="ECO:0000256" key="7">
    <source>
        <dbReference type="ARBA" id="ARBA00022617"/>
    </source>
</evidence>
<feature type="domain" description="Cytochrome oxidase subunit I profile" evidence="17">
    <location>
        <begin position="1"/>
        <end position="541"/>
    </location>
</feature>
<keyword evidence="7 15" id="KW-0349">Heme</keyword>
<evidence type="ECO:0000313" key="19">
    <source>
        <dbReference type="Proteomes" id="UP001138661"/>
    </source>
</evidence>
<feature type="transmembrane region" description="Helical" evidence="16">
    <location>
        <begin position="495"/>
        <end position="517"/>
    </location>
</feature>
<dbReference type="GO" id="GO:0009060">
    <property type="term" value="P:aerobic respiration"/>
    <property type="evidence" value="ECO:0007669"/>
    <property type="project" value="InterPro"/>
</dbReference>
<evidence type="ECO:0000256" key="11">
    <source>
        <dbReference type="ARBA" id="ARBA00022982"/>
    </source>
</evidence>
<comment type="cofactor">
    <cofactor evidence="15">
        <name>heme</name>
        <dbReference type="ChEBI" id="CHEBI:30413"/>
    </cofactor>
    <text evidence="15">Binds 2 heme groups per subunit, denoted as high- and low-spin.</text>
</comment>
<dbReference type="Proteomes" id="UP001138661">
    <property type="component" value="Unassembled WGS sequence"/>
</dbReference>
<dbReference type="GO" id="GO:0022904">
    <property type="term" value="P:respiratory electron transport chain"/>
    <property type="evidence" value="ECO:0007669"/>
    <property type="project" value="TreeGrafter"/>
</dbReference>
<feature type="binding site" description="axial binding residue" evidence="15">
    <location>
        <position position="119"/>
    </location>
    <ligand>
        <name>heme b</name>
        <dbReference type="ChEBI" id="CHEBI:60344"/>
        <label>1; low-spin</label>
    </ligand>
    <ligandPart>
        <name>Fe</name>
        <dbReference type="ChEBI" id="CHEBI:18248"/>
    </ligandPart>
</feature>
<reference evidence="18" key="1">
    <citation type="submission" date="2021-07" db="EMBL/GenBank/DDBJ databases">
        <title>Roseobacter insulae sp. nov., isolated from a tidal flat.</title>
        <authorList>
            <person name="Park S."/>
            <person name="Yoon J.-H."/>
        </authorList>
    </citation>
    <scope>NUCLEOTIDE SEQUENCE</scope>
    <source>
        <strain evidence="18">YSTF-M11</strain>
    </source>
</reference>
<comment type="catalytic activity">
    <reaction evidence="14">
        <text>4 Fe(II)-[cytochrome c] + O2 + 8 H(+)(in) = 4 Fe(III)-[cytochrome c] + 2 H2O + 4 H(+)(out)</text>
        <dbReference type="Rhea" id="RHEA:11436"/>
        <dbReference type="Rhea" id="RHEA-COMP:10350"/>
        <dbReference type="Rhea" id="RHEA-COMP:14399"/>
        <dbReference type="ChEBI" id="CHEBI:15377"/>
        <dbReference type="ChEBI" id="CHEBI:15378"/>
        <dbReference type="ChEBI" id="CHEBI:15379"/>
        <dbReference type="ChEBI" id="CHEBI:29033"/>
        <dbReference type="ChEBI" id="CHEBI:29034"/>
        <dbReference type="EC" id="7.1.1.9"/>
    </reaction>
</comment>
<feature type="transmembrane region" description="Helical" evidence="16">
    <location>
        <begin position="75"/>
        <end position="98"/>
    </location>
</feature>
<comment type="pathway">
    <text evidence="2">Energy metabolism; oxidative phosphorylation.</text>
</comment>
<dbReference type="PROSITE" id="PS50855">
    <property type="entry name" value="COX1"/>
    <property type="match status" value="1"/>
</dbReference>
<keyword evidence="13" id="KW-0186">Copper</keyword>
<feature type="binding site" evidence="15">
    <location>
        <position position="268"/>
    </location>
    <ligand>
        <name>Cu cation</name>
        <dbReference type="ChEBI" id="CHEBI:23378"/>
        <label>B</label>
    </ligand>
</feature>
<keyword evidence="16" id="KW-0472">Membrane</keyword>
<feature type="binding site" description="axial binding residue" evidence="15">
    <location>
        <position position="408"/>
    </location>
    <ligand>
        <name>heme b</name>
        <dbReference type="ChEBI" id="CHEBI:60344"/>
        <label>1; low-spin</label>
    </ligand>
    <ligandPart>
        <name>Fe</name>
        <dbReference type="ChEBI" id="CHEBI:18248"/>
    </ligandPart>
</feature>
<dbReference type="PANTHER" id="PTHR10422:SF29">
    <property type="entry name" value="CYTOCHROME C OXIDASE SUBUNIT 1 HOMOLOG, BACTEROID"/>
    <property type="match status" value="1"/>
</dbReference>
<feature type="binding site" evidence="15">
    <location>
        <position position="318"/>
    </location>
    <ligand>
        <name>Cu cation</name>
        <dbReference type="ChEBI" id="CHEBI:23378"/>
        <label>B</label>
    </ligand>
</feature>
<comment type="similarity">
    <text evidence="3">Belongs to the heme-copper respiratory oxidase family.</text>
</comment>
<evidence type="ECO:0000256" key="1">
    <source>
        <dbReference type="ARBA" id="ARBA00004651"/>
    </source>
</evidence>
<organism evidence="18 19">
    <name type="scientific">Roseobacter insulae</name>
    <dbReference type="NCBI Taxonomy" id="2859783"/>
    <lineage>
        <taxon>Bacteria</taxon>
        <taxon>Pseudomonadati</taxon>
        <taxon>Pseudomonadota</taxon>
        <taxon>Alphaproteobacteria</taxon>
        <taxon>Rhodobacterales</taxon>
        <taxon>Roseobacteraceae</taxon>
        <taxon>Roseobacter</taxon>
    </lineage>
</organism>
<feature type="transmembrane region" description="Helical" evidence="16">
    <location>
        <begin position="328"/>
        <end position="355"/>
    </location>
</feature>
<dbReference type="PANTHER" id="PTHR10422">
    <property type="entry name" value="CYTOCHROME C OXIDASE SUBUNIT 1"/>
    <property type="match status" value="1"/>
</dbReference>
<sequence length="541" mass="60582">MSRSDKIEGAVSALILICVFLLGVAILGWGRQAGYVLHGWLIAAAAACGLLYLLRLFSDPPRDIPLAYKDDVIKWGVLLCFVWGIVGFTVGDVLAWQLAVPSLNGDMGWSNFGRMRPVHTTAVLFGFAGNALIATSFYVVQRTSRARIASETAPWMVLGGYNLFVLLAVTGYPLGITQSREYAEPEWYADLILLFAWVSYLVLYLRTLARRAEPHIYVANWYFLAYIVVIAMLHTVNNLAVPVSIAYPKSYALFSGVQDAMTQWWYGHNAAGFLLTSGFLGMMYYFLPKAAGRPIYSYRLSIIGFWGITFLYLWVGSHHLHYTALPDWVQYLGMTMSVILLVPSWGTVFNGIFTLNGAWDKVRTDPAIRFMMVAVLFYGLTTFEGSFLAIRPVNTLSHYTDWTVGHVHAGALGWVAFLTFGAMYKMVPWIWHRDGVYSLRLEAWHFWLALSGTLIYVGAMWNSGITQALMWQTYDANGAFVFAFIDTVDAMRPYFFARAIGGFLYLLGACIGAYNIYRTVTGPRRAPLGTDERPLTLNAGE</sequence>
<feature type="transmembrane region" description="Helical" evidence="16">
    <location>
        <begin position="298"/>
        <end position="316"/>
    </location>
</feature>
<dbReference type="GO" id="GO:0046872">
    <property type="term" value="F:metal ion binding"/>
    <property type="evidence" value="ECO:0007669"/>
    <property type="project" value="UniProtKB-KW"/>
</dbReference>
<dbReference type="EC" id="7.1.1.9" evidence="4"/>
<keyword evidence="16" id="KW-1133">Transmembrane helix</keyword>
<protein>
    <recommendedName>
        <fullName evidence="4">cytochrome-c oxidase</fullName>
        <ecNumber evidence="4">7.1.1.9</ecNumber>
    </recommendedName>
</protein>
<feature type="transmembrane region" description="Helical" evidence="16">
    <location>
        <begin position="221"/>
        <end position="245"/>
    </location>
</feature>
<dbReference type="GO" id="GO:0004129">
    <property type="term" value="F:cytochrome-c oxidase activity"/>
    <property type="evidence" value="ECO:0007669"/>
    <property type="project" value="UniProtKB-EC"/>
</dbReference>
<feature type="transmembrane region" description="Helical" evidence="16">
    <location>
        <begin position="443"/>
        <end position="461"/>
    </location>
</feature>
<comment type="subcellular location">
    <subcellularLocation>
        <location evidence="1">Cell membrane</location>
        <topology evidence="1">Multi-pass membrane protein</topology>
    </subcellularLocation>
</comment>
<dbReference type="GO" id="GO:0020037">
    <property type="term" value="F:heme binding"/>
    <property type="evidence" value="ECO:0007669"/>
    <property type="project" value="InterPro"/>
</dbReference>
<gene>
    <name evidence="18" type="primary">ccoN</name>
    <name evidence="18" type="ORF">KX928_06660</name>
</gene>
<feature type="transmembrane region" description="Helical" evidence="16">
    <location>
        <begin position="35"/>
        <end position="54"/>
    </location>
</feature>
<dbReference type="InterPro" id="IPR023616">
    <property type="entry name" value="Cyt_c_oxase-like_su1_dom"/>
</dbReference>
<evidence type="ECO:0000256" key="3">
    <source>
        <dbReference type="ARBA" id="ARBA00009578"/>
    </source>
</evidence>
<proteinExistence type="inferred from homology"/>
<evidence type="ECO:0000256" key="2">
    <source>
        <dbReference type="ARBA" id="ARBA00004673"/>
    </source>
</evidence>
<dbReference type="EMBL" id="JAHXDN010000002">
    <property type="protein sequence ID" value="MBW4707464.1"/>
    <property type="molecule type" value="Genomic_DNA"/>
</dbReference>
<dbReference type="NCBIfam" id="TIGR00780">
    <property type="entry name" value="ccoN"/>
    <property type="match status" value="1"/>
</dbReference>
<keyword evidence="12 15" id="KW-0408">Iron</keyword>
<evidence type="ECO:0000256" key="13">
    <source>
        <dbReference type="ARBA" id="ARBA00023008"/>
    </source>
</evidence>
<evidence type="ECO:0000256" key="6">
    <source>
        <dbReference type="ARBA" id="ARBA00022475"/>
    </source>
</evidence>
<evidence type="ECO:0000256" key="8">
    <source>
        <dbReference type="ARBA" id="ARBA00022660"/>
    </source>
</evidence>
<keyword evidence="16" id="KW-0812">Transmembrane</keyword>
<dbReference type="CDD" id="cd01661">
    <property type="entry name" value="cbb3_Oxidase_I"/>
    <property type="match status" value="1"/>
</dbReference>
<evidence type="ECO:0000256" key="16">
    <source>
        <dbReference type="SAM" id="Phobius"/>
    </source>
</evidence>
<dbReference type="InterPro" id="IPR004677">
    <property type="entry name" value="Cyt_c_oxidase_cbb3_su1"/>
</dbReference>
<keyword evidence="5" id="KW-0813">Transport</keyword>
<evidence type="ECO:0000313" key="18">
    <source>
        <dbReference type="EMBL" id="MBW4707464.1"/>
    </source>
</evidence>
<dbReference type="AlphaFoldDB" id="A0A9X1FU52"/>
<evidence type="ECO:0000256" key="9">
    <source>
        <dbReference type="ARBA" id="ARBA00022723"/>
    </source>
</evidence>
<keyword evidence="19" id="KW-1185">Reference proteome</keyword>
<dbReference type="GO" id="GO:0005886">
    <property type="term" value="C:plasma membrane"/>
    <property type="evidence" value="ECO:0007669"/>
    <property type="project" value="UniProtKB-SubCell"/>
</dbReference>
<feature type="transmembrane region" description="Helical" evidence="16">
    <location>
        <begin position="410"/>
        <end position="431"/>
    </location>
</feature>
<accession>A0A9X1FU52</accession>
<evidence type="ECO:0000256" key="15">
    <source>
        <dbReference type="PIRSR" id="PIRSR604677-50"/>
    </source>
</evidence>
<feature type="transmembrane region" description="Helical" evidence="16">
    <location>
        <begin position="118"/>
        <end position="140"/>
    </location>
</feature>
<evidence type="ECO:0000256" key="5">
    <source>
        <dbReference type="ARBA" id="ARBA00022448"/>
    </source>
</evidence>
<feature type="transmembrane region" description="Helical" evidence="16">
    <location>
        <begin position="265"/>
        <end position="286"/>
    </location>
</feature>
<keyword evidence="10" id="KW-1278">Translocase</keyword>
<evidence type="ECO:0000256" key="4">
    <source>
        <dbReference type="ARBA" id="ARBA00012949"/>
    </source>
</evidence>